<proteinExistence type="predicted"/>
<protein>
    <submittedName>
        <fullName evidence="2">Uncharacterized protein</fullName>
    </submittedName>
</protein>
<feature type="region of interest" description="Disordered" evidence="1">
    <location>
        <begin position="1"/>
        <end position="29"/>
    </location>
</feature>
<dbReference type="EMBL" id="JAUHHV010000003">
    <property type="protein sequence ID" value="KAK1431247.1"/>
    <property type="molecule type" value="Genomic_DNA"/>
</dbReference>
<dbReference type="AlphaFoldDB" id="A0AAD8L3G2"/>
<reference evidence="2" key="1">
    <citation type="journal article" date="2023" name="bioRxiv">
        <title>Improved chromosome-level genome assembly for marigold (Tagetes erecta).</title>
        <authorList>
            <person name="Jiang F."/>
            <person name="Yuan L."/>
            <person name="Wang S."/>
            <person name="Wang H."/>
            <person name="Xu D."/>
            <person name="Wang A."/>
            <person name="Fan W."/>
        </authorList>
    </citation>
    <scope>NUCLEOTIDE SEQUENCE</scope>
    <source>
        <strain evidence="2">WSJ</strain>
        <tissue evidence="2">Leaf</tissue>
    </source>
</reference>
<comment type="caution">
    <text evidence="2">The sequence shown here is derived from an EMBL/GenBank/DDBJ whole genome shotgun (WGS) entry which is preliminary data.</text>
</comment>
<keyword evidence="3" id="KW-1185">Reference proteome</keyword>
<dbReference type="Proteomes" id="UP001229421">
    <property type="component" value="Unassembled WGS sequence"/>
</dbReference>
<gene>
    <name evidence="2" type="ORF">QVD17_14567</name>
</gene>
<evidence type="ECO:0000313" key="2">
    <source>
        <dbReference type="EMBL" id="KAK1431247.1"/>
    </source>
</evidence>
<evidence type="ECO:0000256" key="1">
    <source>
        <dbReference type="SAM" id="MobiDB-lite"/>
    </source>
</evidence>
<feature type="compositionally biased region" description="Polar residues" evidence="1">
    <location>
        <begin position="16"/>
        <end position="29"/>
    </location>
</feature>
<name>A0AAD8L3G2_TARER</name>
<sequence>MSPKHRTKGDGVLAGPSSTSNHLEPTPDTLSTRFYFGIIFLRHRRYQTTASSLLGFIKTLTLHNLKFTSN</sequence>
<organism evidence="2 3">
    <name type="scientific">Tagetes erecta</name>
    <name type="common">African marigold</name>
    <dbReference type="NCBI Taxonomy" id="13708"/>
    <lineage>
        <taxon>Eukaryota</taxon>
        <taxon>Viridiplantae</taxon>
        <taxon>Streptophyta</taxon>
        <taxon>Embryophyta</taxon>
        <taxon>Tracheophyta</taxon>
        <taxon>Spermatophyta</taxon>
        <taxon>Magnoliopsida</taxon>
        <taxon>eudicotyledons</taxon>
        <taxon>Gunneridae</taxon>
        <taxon>Pentapetalae</taxon>
        <taxon>asterids</taxon>
        <taxon>campanulids</taxon>
        <taxon>Asterales</taxon>
        <taxon>Asteraceae</taxon>
        <taxon>Asteroideae</taxon>
        <taxon>Heliantheae alliance</taxon>
        <taxon>Tageteae</taxon>
        <taxon>Tagetes</taxon>
    </lineage>
</organism>
<accession>A0AAD8L3G2</accession>
<evidence type="ECO:0000313" key="3">
    <source>
        <dbReference type="Proteomes" id="UP001229421"/>
    </source>
</evidence>